<dbReference type="InParanoid" id="A0A6P8YZB2"/>
<dbReference type="SMART" id="SM00150">
    <property type="entry name" value="SPEC"/>
    <property type="match status" value="15"/>
</dbReference>
<feature type="region of interest" description="Disordered" evidence="6">
    <location>
        <begin position="663"/>
        <end position="683"/>
    </location>
</feature>
<accession>A0A6P8YZB2</accession>
<feature type="coiled-coil region" evidence="5">
    <location>
        <begin position="1735"/>
        <end position="1798"/>
    </location>
</feature>
<organism evidence="8">
    <name type="scientific">Thrips palmi</name>
    <name type="common">Melon thrips</name>
    <dbReference type="NCBI Taxonomy" id="161013"/>
    <lineage>
        <taxon>Eukaryota</taxon>
        <taxon>Metazoa</taxon>
        <taxon>Ecdysozoa</taxon>
        <taxon>Arthropoda</taxon>
        <taxon>Hexapoda</taxon>
        <taxon>Insecta</taxon>
        <taxon>Pterygota</taxon>
        <taxon>Neoptera</taxon>
        <taxon>Paraneoptera</taxon>
        <taxon>Thysanoptera</taxon>
        <taxon>Terebrantia</taxon>
        <taxon>Thripoidea</taxon>
        <taxon>Thripidae</taxon>
        <taxon>Thrips</taxon>
    </lineage>
</organism>
<evidence type="ECO:0000256" key="4">
    <source>
        <dbReference type="ARBA" id="ARBA00023136"/>
    </source>
</evidence>
<feature type="coiled-coil region" evidence="5">
    <location>
        <begin position="2124"/>
        <end position="2194"/>
    </location>
</feature>
<feature type="coiled-coil region" evidence="5">
    <location>
        <begin position="2914"/>
        <end position="2951"/>
    </location>
</feature>
<dbReference type="GO" id="GO:0005737">
    <property type="term" value="C:cytoplasm"/>
    <property type="evidence" value="ECO:0007669"/>
    <property type="project" value="UniProtKB-ARBA"/>
</dbReference>
<dbReference type="RefSeq" id="XP_034243005.1">
    <property type="nucleotide sequence ID" value="XM_034387114.1"/>
</dbReference>
<feature type="coiled-coil region" evidence="5">
    <location>
        <begin position="78"/>
        <end position="162"/>
    </location>
</feature>
<evidence type="ECO:0000256" key="3">
    <source>
        <dbReference type="ARBA" id="ARBA00022737"/>
    </source>
</evidence>
<reference evidence="8" key="1">
    <citation type="submission" date="2025-08" db="UniProtKB">
        <authorList>
            <consortium name="RefSeq"/>
        </authorList>
    </citation>
    <scope>IDENTIFICATION</scope>
    <source>
        <tissue evidence="8">Total insect</tissue>
    </source>
</reference>
<dbReference type="InterPro" id="IPR018159">
    <property type="entry name" value="Spectrin/alpha-actinin"/>
</dbReference>
<feature type="coiled-coil region" evidence="5">
    <location>
        <begin position="2775"/>
        <end position="2802"/>
    </location>
</feature>
<name>A0A6P8YZB2_THRPL</name>
<feature type="coiled-coil region" evidence="5">
    <location>
        <begin position="1164"/>
        <end position="1205"/>
    </location>
</feature>
<evidence type="ECO:0000256" key="2">
    <source>
        <dbReference type="ARBA" id="ARBA00022553"/>
    </source>
</evidence>
<comment type="subcellular location">
    <subcellularLocation>
        <location evidence="1">Endomembrane system</location>
    </subcellularLocation>
</comment>
<dbReference type="PANTHER" id="PTHR14514:SF7">
    <property type="entry name" value="KASH DOMAIN-CONTAINING PROTEIN"/>
    <property type="match status" value="1"/>
</dbReference>
<evidence type="ECO:0000256" key="5">
    <source>
        <dbReference type="SAM" id="Coils"/>
    </source>
</evidence>
<keyword evidence="3" id="KW-0677">Repeat</keyword>
<gene>
    <name evidence="8" type="primary">LOC117646274</name>
</gene>
<dbReference type="CDD" id="cd00176">
    <property type="entry name" value="SPEC"/>
    <property type="match status" value="2"/>
</dbReference>
<dbReference type="Proteomes" id="UP000515158">
    <property type="component" value="Unplaced"/>
</dbReference>
<dbReference type="FunFam" id="1.20.58.60:FF:000188">
    <property type="entry name" value="Uncharacterized protein, isoform D"/>
    <property type="match status" value="1"/>
</dbReference>
<feature type="compositionally biased region" description="Low complexity" evidence="6">
    <location>
        <begin position="665"/>
        <end position="676"/>
    </location>
</feature>
<sequence>METQEWLEATHHTVVLWGDTDMERISLLTNVERLRHQLAALPEEEHRIHQIRALAEKVIPGTVESGQVNVRAQCDSSQQEWEGLLSALRATIEALEARIQQWNEYEALREQCLAWLRETDATLHAVDLKATCQEKKDQLDVLKRLQGAVRAKELEMDSAVERAQQLIKGAMTNRSSQISELGMKYQAVSHKVKDLTSRWHQYVTSHQDFEGRIAECSQWLEDVRHKLGYCSDLSASSQKDLDSKMETIQDLLLYKEEGFSKVQALVELAQTVLANTAPAGHQAINDELARLQEEWSALASKMVETKAILDDSIQRWSGFLEQIHNLNKTVEYLQSVTDEVSEFQATMSEKRAQLERIKLLEEKARCEKLEVDSLKAKAVEMLASGQQSHAASQAQEILNRFDQLAERIKTLLSEREEQYRDHRLYKEAHDDLIGWLGRAREKVPSLKQRSLSDKLAIESALAPLEALLNKQAQGEMLLEPLRSRGEVALASTSPAGQETIRSEIRALQESFTTLFKEIQQQKDALEATVVQWREYKEEYERLSDWLQQIDILVKANKTALSATIPEKRKKVQEVKDVLKRLEDGADQMERFNKTASCLLNSHLDTYVNNQLRHLNSRYQVQINLAKDVLKKVEGNLDQHEQYENYLGKTRAWIDNAKQVIRDSSDASAATPSATPSGRDRDRDELQTRLSQIQELLRRREEGQSLLHAAINWGEKTVRNTRSDGKDAINSALKELQTDWDRLVRKISTAKVQLETALLQWADYSSSYSQLQQWISDRENKLQQVCEQKVSKAKRGQGQAPGLSSLSIGERKATLRQTNSIVQDIVSFEPMIQSVASKAEDLLQAEPASAISTQYETLSKHAREVYEKQKETVEQHQAFIDAGTEFMQWIRAAKEKLGKCSEPTGDKESLSSKAWHLKVLQSETDEGQAKLQRALEAGDAACQGADEEEREVIEEEVAMLQEELDTYLEQLARTKGLLEAGIVKWTDFEDQHKEASEWLSRTETLVQSFNRLQDGLEDKKNVLEQFQQHLQLLFDWQQQLDTLNLKAQVLLETCADSRVSNAVTQLTTKYNALLSLAKETMRRLEVQYQEHQQLSTLTQECQDWLERTRDKVAECGAPHATLAEVNARLQAVKAIRQSLEQGHNKLRYALELKEKVILNTEQSGAAKIQEDTENIKTEFDRLSAEVNELRQRLTQRQAQLEELSKAHKLLQQWLAELEVAVSGAGSSQLLNELSDKRAALEKLRSVLRDIAGHSEAVERLKAKLADDPTLPAAQFQASFDKYTELKDTVAANVATLEAQVREHEQYRQAYQEAVDWLRRARLEKASALSEAVARTTGVEGCDTLHHEIQQLRDNWDSLSSAIRDTHKTLSACAEAWAVWTERLDRAQRWLDDLKARVEPELQRGDENTPEDLERCRALMAEASSHQGGIEELSDACEVLMELAAVSWVRDRTVQLQAAYSALVTSVQGLVSRAQKNLSDYTEFAKAKTELESWLQRSHGTVQSCRGVGDQAWLRDKMDTVQLVNNRMTEGQHLMSATQEVFAKAVNTAPADRQDTLREDMAALRASWDQLSMELSAVTAQLKTALNRWDDHAENHARLAFWLDEAETSLGQATLTRPELGEMKTVLERYRHTQEEIAGKRVELNQLLTEATELSQWASRQTPLENVRALEKRWEALNSAYKQRRESLEREIGEYAAYQQAVQDTEKWILQVSFQLMAHNSLYITNRAQTQEQISAHQALLQDIRAYQATLDSVKDRGRAQVERYKDSTPTIRSTIEKQLNNMQESYQSLLQTALQIEARLAESLAKFQQYEDTLDSIWANLDTFEQALLNQDADAPVLNLQQAQQQLEIARDTVPPPIPDRELAVRARLEDLIDQVQGRVATLTSSVGSLEEWGRERAALEQWAAEQLANVAEWRSRPAKLRPEAARQEMAVMQELVAQVSDRRTKLLTDLPQGPAGEDSDLEGQLASLDHQLQQVIHKKQEHQAVIDNFRTSAQDLQSWLDGLLRRVEQLDRGGHDCAWKLGQLREISTELNDTGPARHAEVKALAKQVIALVSNLDAQQVEEQMKAVDRRYGDVEKRLQRKMQVLELTRKGVDSARQEIDAARAWVADKLRELRELPPLGTTVRAAEERQQALKALAKEAEGKQVLLDSLTKRVDGMKAELEPSELAALESSLRSLEAEQADLRGQLRSLTTALASSLEARRVLETGLEDARAWVRTRLADLQRLGDTAPLKAAKVEREIQQFQQAEKDAEHFGKTTLADVTNQGQTLLRDCAPADKQKLLDNLQALADDFASLQTLTSRRLLSLSALLNSRRTLETDMDRCLHWLNEAEVAISAEIRATNLELLQEQLTKYTKLSGECEAVGADVERLFVGQEAVLSTVSEADRALLAEQLSGMQVRHAVVAGVIATRLDALRDAVRCHEKALEKAKDSAKFVAAVHSQLKDLSRPIGSRVEDVQGLLDNYQRLLSDLKDHRSSLSGLAAGNIGELQAIVQEQDDLIAAIEAQIDRLRKLLLLREQFIALITEISTFILTYTGVVRDIEASGQPSEEKIKRYHDVIEKIQECEALLASAADKGQQIASEGSAADRNSVTEQLQSLKNQLLGLRRALAERAAYLQSNATLRREHQALKDKLHAWVKEARTRLDRDVNGVDFRNVVSDLEMHKVFFGSEQAMRELLSHDIQQAADKIWPSLSAAEQEELTNEQTHLTQLLKNTLNSAKSRQAQLEQDAQVWHDYCAALEKARSLLELYQFTDEPVMNLAGLHYNLDKVTHAQQDVAAHQSDVDLLNERARELTRLADAANREHVEQQVGAVNREWEEVWEQFDAQWTALEAKLGDTEDAAHHLDLVVRSKTQLRESRNTLLDLIRNLEELQTPLDEVVALSATIVAFLSISCEPASRALRDKLQHLTERHAKLISALKLKLAQANADLESLEAVAAEIQSLRSTLQSLDGEVRGAYVFGEDAAEQTLQELGARVDASVCRVKKLGVDTKQRYTAAQQLVPTELAQEVRHLCSLPWNCCRRP</sequence>
<protein>
    <submittedName>
        <fullName evidence="8">Nesprin-1-like</fullName>
    </submittedName>
</protein>
<dbReference type="KEGG" id="tpal:117646274"/>
<dbReference type="OrthoDB" id="6538186at2759"/>
<dbReference type="PANTHER" id="PTHR14514">
    <property type="entry name" value="PKA ANCHORING PROTEIN"/>
    <property type="match status" value="1"/>
</dbReference>
<feature type="coiled-coil region" evidence="5">
    <location>
        <begin position="2411"/>
        <end position="2512"/>
    </location>
</feature>
<dbReference type="Gene3D" id="1.20.58.60">
    <property type="match status" value="13"/>
</dbReference>
<evidence type="ECO:0000256" key="6">
    <source>
        <dbReference type="SAM" id="MobiDB-lite"/>
    </source>
</evidence>
<keyword evidence="7" id="KW-1185">Reference proteome</keyword>
<feature type="coiled-coil region" evidence="5">
    <location>
        <begin position="942"/>
        <end position="976"/>
    </location>
</feature>
<feature type="coiled-coil region" evidence="5">
    <location>
        <begin position="2587"/>
        <end position="2638"/>
    </location>
</feature>
<dbReference type="SUPFAM" id="SSF46966">
    <property type="entry name" value="Spectrin repeat"/>
    <property type="match status" value="15"/>
</dbReference>
<evidence type="ECO:0000313" key="7">
    <source>
        <dbReference type="Proteomes" id="UP000515158"/>
    </source>
</evidence>
<keyword evidence="5" id="KW-0175">Coiled coil</keyword>
<evidence type="ECO:0000256" key="1">
    <source>
        <dbReference type="ARBA" id="ARBA00004308"/>
    </source>
</evidence>
<feature type="coiled-coil region" evidence="5">
    <location>
        <begin position="333"/>
        <end position="414"/>
    </location>
</feature>
<proteinExistence type="predicted"/>
<keyword evidence="4" id="KW-0472">Membrane</keyword>
<evidence type="ECO:0000313" key="8">
    <source>
        <dbReference type="RefSeq" id="XP_034243005.1"/>
    </source>
</evidence>
<dbReference type="GeneID" id="117646274"/>
<keyword evidence="2" id="KW-0597">Phosphoprotein</keyword>